<dbReference type="Proteomes" id="UP000094023">
    <property type="component" value="Unassembled WGS sequence"/>
</dbReference>
<evidence type="ECO:0000256" key="4">
    <source>
        <dbReference type="ARBA" id="ARBA00023136"/>
    </source>
</evidence>
<dbReference type="InterPro" id="IPR007829">
    <property type="entry name" value="TM2"/>
</dbReference>
<keyword evidence="8" id="KW-1185">Reference proteome</keyword>
<feature type="transmembrane region" description="Helical" evidence="5">
    <location>
        <begin position="32"/>
        <end position="57"/>
    </location>
</feature>
<evidence type="ECO:0000313" key="7">
    <source>
        <dbReference type="EMBL" id="OAT25210.1"/>
    </source>
</evidence>
<evidence type="ECO:0000259" key="6">
    <source>
        <dbReference type="Pfam" id="PF05154"/>
    </source>
</evidence>
<reference evidence="7 8" key="1">
    <citation type="submission" date="2016-04" db="EMBL/GenBank/DDBJ databases">
        <title>ATOL: Assembling a taxonomically balanced genome-scale reconstruction of the evolutionary history of the Enterobacteriaceae.</title>
        <authorList>
            <person name="Plunkett G.III."/>
            <person name="Neeno-Eckwall E.C."/>
            <person name="Glasner J.D."/>
            <person name="Perna N.T."/>
        </authorList>
    </citation>
    <scope>NUCLEOTIDE SEQUENCE [LARGE SCALE GENOMIC DNA]</scope>
    <source>
        <strain evidence="7 8">ATCC 19692</strain>
    </source>
</reference>
<dbReference type="Pfam" id="PF05154">
    <property type="entry name" value="TM2"/>
    <property type="match status" value="1"/>
</dbReference>
<evidence type="ECO:0000256" key="2">
    <source>
        <dbReference type="ARBA" id="ARBA00022692"/>
    </source>
</evidence>
<comment type="caution">
    <text evidence="7">The sequence shown here is derived from an EMBL/GenBank/DDBJ whole genome shotgun (WGS) entry which is preliminary data.</text>
</comment>
<dbReference type="GO" id="GO:0016020">
    <property type="term" value="C:membrane"/>
    <property type="evidence" value="ECO:0007669"/>
    <property type="project" value="UniProtKB-SubCell"/>
</dbReference>
<dbReference type="PATRIC" id="fig|1354337.4.peg.2488"/>
<dbReference type="RefSeq" id="WP_066751224.1">
    <property type="nucleotide sequence ID" value="NZ_LXEN01000114.1"/>
</dbReference>
<dbReference type="EMBL" id="LXEN01000114">
    <property type="protein sequence ID" value="OAT25210.1"/>
    <property type="molecule type" value="Genomic_DNA"/>
</dbReference>
<name>A0A198FKB3_9GAMM</name>
<proteinExistence type="predicted"/>
<organism evidence="7 8">
    <name type="scientific">Proteus myxofaciens ATCC 19692</name>
    <dbReference type="NCBI Taxonomy" id="1354337"/>
    <lineage>
        <taxon>Bacteria</taxon>
        <taxon>Pseudomonadati</taxon>
        <taxon>Pseudomonadota</taxon>
        <taxon>Gammaproteobacteria</taxon>
        <taxon>Enterobacterales</taxon>
        <taxon>Morganellaceae</taxon>
        <taxon>Proteus</taxon>
    </lineage>
</organism>
<evidence type="ECO:0000256" key="5">
    <source>
        <dbReference type="SAM" id="Phobius"/>
    </source>
</evidence>
<evidence type="ECO:0000313" key="8">
    <source>
        <dbReference type="Proteomes" id="UP000094023"/>
    </source>
</evidence>
<feature type="domain" description="TM2" evidence="6">
    <location>
        <begin position="3"/>
        <end position="53"/>
    </location>
</feature>
<protein>
    <recommendedName>
        <fullName evidence="6">TM2 domain-containing protein</fullName>
    </recommendedName>
</protein>
<accession>A0A198FKB3</accession>
<dbReference type="STRING" id="1354337.M983_2422"/>
<keyword evidence="2 5" id="KW-0812">Transmembrane</keyword>
<comment type="subcellular location">
    <subcellularLocation>
        <location evidence="1">Membrane</location>
        <topology evidence="1">Multi-pass membrane protein</topology>
    </subcellularLocation>
</comment>
<evidence type="ECO:0000256" key="1">
    <source>
        <dbReference type="ARBA" id="ARBA00004141"/>
    </source>
</evidence>
<sequence>MEDKNKLAAALLAIFLGGLGIHKFYLRKVGMGFLYLIFCWTGIPAIIGFIEGIYYLCISDQTFNNKYNRY</sequence>
<feature type="transmembrane region" description="Helical" evidence="5">
    <location>
        <begin position="7"/>
        <end position="26"/>
    </location>
</feature>
<dbReference type="AlphaFoldDB" id="A0A198FKB3"/>
<evidence type="ECO:0000256" key="3">
    <source>
        <dbReference type="ARBA" id="ARBA00022989"/>
    </source>
</evidence>
<keyword evidence="3 5" id="KW-1133">Transmembrane helix</keyword>
<dbReference type="OrthoDB" id="9816361at2"/>
<keyword evidence="4 5" id="KW-0472">Membrane</keyword>
<gene>
    <name evidence="7" type="ORF">M983_2422</name>
</gene>